<reference evidence="10 11" key="1">
    <citation type="submission" date="2020-08" db="EMBL/GenBank/DDBJ databases">
        <title>Bridging the membrane lipid divide: bacteria of the FCB group superphylum have the potential to synthesize archaeal ether lipids.</title>
        <authorList>
            <person name="Villanueva L."/>
            <person name="Von Meijenfeldt F.A.B."/>
            <person name="Westbye A.B."/>
            <person name="Yadav S."/>
            <person name="Hopmans E.C."/>
            <person name="Dutilh B.E."/>
            <person name="Sinninghe Damste J.S."/>
        </authorList>
    </citation>
    <scope>NUCLEOTIDE SEQUENCE [LARGE SCALE GENOMIC DNA]</scope>
    <source>
        <strain evidence="10">NIOZ-UU27</strain>
    </source>
</reference>
<evidence type="ECO:0000256" key="5">
    <source>
        <dbReference type="ARBA" id="ARBA00024732"/>
    </source>
</evidence>
<proteinExistence type="inferred from homology"/>
<evidence type="ECO:0000259" key="9">
    <source>
        <dbReference type="PROSITE" id="PS51733"/>
    </source>
</evidence>
<dbReference type="Proteomes" id="UP000650524">
    <property type="component" value="Unassembled WGS sequence"/>
</dbReference>
<evidence type="ECO:0000256" key="7">
    <source>
        <dbReference type="PIRSR" id="PIRSR016262-2"/>
    </source>
</evidence>
<sequence length="212" mass="23836">MDYKEALDLQRSLVDTKTSEIMGRDLILFLEHPPVFTLGRRGGRDHLLVDDATLRMRGVEVFHAERGGDITYHGPGQLVVYPVVDLKKRGFKVLEFVEALEEIMIRVAADWGIKARRNPKNRGVWIGNKKIGSIGIAIRHGISFHGIALNVNTSMDPFSWINPCGLTGVEMTSMKQALGREIVMEEVRSAAKLHIREIFGVELEQADVNDIY</sequence>
<dbReference type="InterPro" id="IPR020605">
    <property type="entry name" value="Octanoyltransferase_CS"/>
</dbReference>
<accession>A0A8J6MZZ8</accession>
<dbReference type="PANTHER" id="PTHR10993">
    <property type="entry name" value="OCTANOYLTRANSFERASE"/>
    <property type="match status" value="1"/>
</dbReference>
<dbReference type="GO" id="GO:0033819">
    <property type="term" value="F:lipoyl(octanoyl) transferase activity"/>
    <property type="evidence" value="ECO:0007669"/>
    <property type="project" value="UniProtKB-EC"/>
</dbReference>
<keyword evidence="3 10" id="KW-0808">Transferase</keyword>
<dbReference type="HAMAP" id="MF_00013">
    <property type="entry name" value="LipB"/>
    <property type="match status" value="1"/>
</dbReference>
<comment type="caution">
    <text evidence="10">The sequence shown here is derived from an EMBL/GenBank/DDBJ whole genome shotgun (WGS) entry which is preliminary data.</text>
</comment>
<dbReference type="NCBIfam" id="NF010925">
    <property type="entry name" value="PRK14345.1"/>
    <property type="match status" value="1"/>
</dbReference>
<feature type="binding site" evidence="7">
    <location>
        <begin position="133"/>
        <end position="135"/>
    </location>
    <ligand>
        <name>substrate</name>
    </ligand>
</feature>
<feature type="binding site" evidence="7">
    <location>
        <begin position="146"/>
        <end position="148"/>
    </location>
    <ligand>
        <name>substrate</name>
    </ligand>
</feature>
<feature type="active site" description="Acyl-thioester intermediate" evidence="6">
    <location>
        <position position="164"/>
    </location>
</feature>
<evidence type="ECO:0000256" key="6">
    <source>
        <dbReference type="PIRSR" id="PIRSR016262-1"/>
    </source>
</evidence>
<dbReference type="InterPro" id="IPR000544">
    <property type="entry name" value="Octanoyltransferase"/>
</dbReference>
<dbReference type="EMBL" id="JACNJD010000213">
    <property type="protein sequence ID" value="MBC8177490.1"/>
    <property type="molecule type" value="Genomic_DNA"/>
</dbReference>
<dbReference type="Pfam" id="PF21948">
    <property type="entry name" value="LplA-B_cat"/>
    <property type="match status" value="1"/>
</dbReference>
<evidence type="ECO:0000256" key="1">
    <source>
        <dbReference type="ARBA" id="ARBA00004821"/>
    </source>
</evidence>
<evidence type="ECO:0000256" key="8">
    <source>
        <dbReference type="PIRSR" id="PIRSR016262-3"/>
    </source>
</evidence>
<feature type="non-terminal residue" evidence="10">
    <location>
        <position position="212"/>
    </location>
</feature>
<dbReference type="PANTHER" id="PTHR10993:SF7">
    <property type="entry name" value="LIPOYLTRANSFERASE 2, MITOCHONDRIAL-RELATED"/>
    <property type="match status" value="1"/>
</dbReference>
<evidence type="ECO:0000313" key="10">
    <source>
        <dbReference type="EMBL" id="MBC8177490.1"/>
    </source>
</evidence>
<dbReference type="PROSITE" id="PS01313">
    <property type="entry name" value="LIPB"/>
    <property type="match status" value="1"/>
</dbReference>
<dbReference type="UniPathway" id="UPA00538">
    <property type="reaction ID" value="UER00592"/>
</dbReference>
<evidence type="ECO:0000313" key="11">
    <source>
        <dbReference type="Proteomes" id="UP000650524"/>
    </source>
</evidence>
<evidence type="ECO:0000256" key="3">
    <source>
        <dbReference type="ARBA" id="ARBA00022679"/>
    </source>
</evidence>
<name>A0A8J6MZZ8_9DELT</name>
<organism evidence="10 11">
    <name type="scientific">Candidatus Desulfacyla euxinica</name>
    <dbReference type="NCBI Taxonomy" id="2841693"/>
    <lineage>
        <taxon>Bacteria</taxon>
        <taxon>Deltaproteobacteria</taxon>
        <taxon>Candidatus Desulfacyla</taxon>
    </lineage>
</organism>
<dbReference type="AlphaFoldDB" id="A0A8J6MZZ8"/>
<dbReference type="EC" id="2.3.1.181" evidence="2"/>
<dbReference type="PROSITE" id="PS51733">
    <property type="entry name" value="BPL_LPL_CATALYTIC"/>
    <property type="match status" value="1"/>
</dbReference>
<dbReference type="SUPFAM" id="SSF55681">
    <property type="entry name" value="Class II aaRS and biotin synthetases"/>
    <property type="match status" value="1"/>
</dbReference>
<evidence type="ECO:0000256" key="4">
    <source>
        <dbReference type="ARBA" id="ARBA00023315"/>
    </source>
</evidence>
<dbReference type="CDD" id="cd16444">
    <property type="entry name" value="LipB"/>
    <property type="match status" value="1"/>
</dbReference>
<evidence type="ECO:0000256" key="2">
    <source>
        <dbReference type="ARBA" id="ARBA00012334"/>
    </source>
</evidence>
<dbReference type="Gene3D" id="3.30.930.10">
    <property type="entry name" value="Bira Bifunctional Protein, Domain 2"/>
    <property type="match status" value="1"/>
</dbReference>
<dbReference type="NCBIfam" id="TIGR00214">
    <property type="entry name" value="lipB"/>
    <property type="match status" value="1"/>
</dbReference>
<feature type="domain" description="BPL/LPL catalytic" evidence="9">
    <location>
        <begin position="21"/>
        <end position="203"/>
    </location>
</feature>
<feature type="binding site" evidence="7">
    <location>
        <begin position="66"/>
        <end position="73"/>
    </location>
    <ligand>
        <name>substrate</name>
    </ligand>
</feature>
<protein>
    <recommendedName>
        <fullName evidence="2">lipoyl(octanoyl) transferase</fullName>
        <ecNumber evidence="2">2.3.1.181</ecNumber>
    </recommendedName>
</protein>
<dbReference type="GO" id="GO:0009249">
    <property type="term" value="P:protein lipoylation"/>
    <property type="evidence" value="ECO:0007669"/>
    <property type="project" value="InterPro"/>
</dbReference>
<dbReference type="InterPro" id="IPR004143">
    <property type="entry name" value="BPL_LPL_catalytic"/>
</dbReference>
<dbReference type="PIRSF" id="PIRSF016262">
    <property type="entry name" value="LPLase"/>
    <property type="match status" value="1"/>
</dbReference>
<dbReference type="InterPro" id="IPR045864">
    <property type="entry name" value="aa-tRNA-synth_II/BPL/LPL"/>
</dbReference>
<keyword evidence="4" id="KW-0012">Acyltransferase</keyword>
<comment type="pathway">
    <text evidence="1">Protein modification; protein lipoylation via endogenous pathway; protein N(6)-(lipoyl)lysine from octanoyl-[acyl-carrier-protein]: step 1/2.</text>
</comment>
<comment type="function">
    <text evidence="5">Catalyzes the transfer of endogenously produced octanoic acid from octanoyl-acyl-carrier-protein onto the lipoyl domains of lipoate-dependent enzymes. Lipoyl-ACP can also act as a substrate although octanoyl-ACP is likely to be the physiological substrate.</text>
</comment>
<gene>
    <name evidence="10" type="primary">lipB</name>
    <name evidence="10" type="ORF">H8E19_08800</name>
</gene>
<feature type="site" description="Lowers pKa of active site Cys" evidence="8">
    <location>
        <position position="130"/>
    </location>
</feature>